<accession>A0ACC2VX29</accession>
<comment type="caution">
    <text evidence="1">The sequence shown here is derived from an EMBL/GenBank/DDBJ whole genome shotgun (WGS) entry which is preliminary data.</text>
</comment>
<keyword evidence="2" id="KW-1185">Reference proteome</keyword>
<protein>
    <submittedName>
        <fullName evidence="1">Uncharacterized protein</fullName>
    </submittedName>
</protein>
<proteinExistence type="predicted"/>
<sequence length="485" mass="54134">MLAIAIAESEATANRPKIAPNENQTRSNGARSAKGKQVVREVIVVDDSETDDDVAEVNHMPQPNVRQNRKPHEKPLQIQPSAVSQSSAVSNQTPSNTEMLQPTTADSSSTRSPFLVDRAAMERERLERQKRLRGDVNAPASSSSDEEAEEQEQEQEQERGGKSESRGVKRRKLDESSEKVVARTTAVANSRMRENAEQGSPVTNQSLPQSGEELFLKGEVRPTWNEYAHDDRKRFRIQDVVGKKDDLALVITASFCHEPEWITQHFPDPTLVPTIHIRQPPSAAENEKWTMETAETGGGLPGSAAVWCFMPNPGGYGSMHMKFMLLFYNTGRLRVVISSANMVSYDWLEIENIVFVQDLLPTADKSANLTTVSHDWPAKFQRLFDRYMKIEKAIKHLKQFHPLGSQIPLDVLKVGQRSLATLGMWEWSQVTAELVMSVPGKEIGEVNVAKTGKTGMASCLERRGWVPGSGQELVAEFQVFGNYRL</sequence>
<dbReference type="Proteomes" id="UP001241377">
    <property type="component" value="Unassembled WGS sequence"/>
</dbReference>
<reference evidence="1" key="1">
    <citation type="submission" date="2023-04" db="EMBL/GenBank/DDBJ databases">
        <title>Draft Genome sequencing of Naganishia species isolated from polar environments using Oxford Nanopore Technology.</title>
        <authorList>
            <person name="Leo P."/>
            <person name="Venkateswaran K."/>
        </authorList>
    </citation>
    <scope>NUCLEOTIDE SEQUENCE</scope>
    <source>
        <strain evidence="1">MNA-CCFEE 5261</strain>
    </source>
</reference>
<name>A0ACC2VX29_9TREE</name>
<gene>
    <name evidence="1" type="ORF">QFC19_004534</name>
</gene>
<evidence type="ECO:0000313" key="1">
    <source>
        <dbReference type="EMBL" id="KAJ9102977.1"/>
    </source>
</evidence>
<evidence type="ECO:0000313" key="2">
    <source>
        <dbReference type="Proteomes" id="UP001241377"/>
    </source>
</evidence>
<dbReference type="EMBL" id="JASBWR010000048">
    <property type="protein sequence ID" value="KAJ9102977.1"/>
    <property type="molecule type" value="Genomic_DNA"/>
</dbReference>
<organism evidence="1 2">
    <name type="scientific">Naganishia cerealis</name>
    <dbReference type="NCBI Taxonomy" id="610337"/>
    <lineage>
        <taxon>Eukaryota</taxon>
        <taxon>Fungi</taxon>
        <taxon>Dikarya</taxon>
        <taxon>Basidiomycota</taxon>
        <taxon>Agaricomycotina</taxon>
        <taxon>Tremellomycetes</taxon>
        <taxon>Filobasidiales</taxon>
        <taxon>Filobasidiaceae</taxon>
        <taxon>Naganishia</taxon>
    </lineage>
</organism>